<evidence type="ECO:0000313" key="2">
    <source>
        <dbReference type="EMBL" id="CAA0830456.1"/>
    </source>
</evidence>
<keyword evidence="3" id="KW-1185">Reference proteome</keyword>
<accession>A0A9N7NGN2</accession>
<evidence type="ECO:0000313" key="3">
    <source>
        <dbReference type="Proteomes" id="UP001153555"/>
    </source>
</evidence>
<name>A0A9N7NGN2_STRHE</name>
<dbReference type="GO" id="GO:0005634">
    <property type="term" value="C:nucleus"/>
    <property type="evidence" value="ECO:0007669"/>
    <property type="project" value="TreeGrafter"/>
</dbReference>
<reference evidence="2" key="1">
    <citation type="submission" date="2019-12" db="EMBL/GenBank/DDBJ databases">
        <authorList>
            <person name="Scholes J."/>
        </authorList>
    </citation>
    <scope>NUCLEOTIDE SEQUENCE</scope>
</reference>
<feature type="region of interest" description="Disordered" evidence="1">
    <location>
        <begin position="156"/>
        <end position="201"/>
    </location>
</feature>
<comment type="caution">
    <text evidence="2">The sequence shown here is derived from an EMBL/GenBank/DDBJ whole genome shotgun (WGS) entry which is preliminary data.</text>
</comment>
<sequence length="798" mass="87458">MRRSRDLRGAGSNVDGALRRRQRVATLRDSSDEVEQMMVLKETVRLRDRERLRKKERGRDLSKRRRIENRSVVQQRSGSGGGGYGGRNYRESVNADSSDEECFEEGVEMRIHQQNMTTQLPPSPNRRGLRTLLSSPVLRVSVNEVLGVSVPRRARSASVKKLHEWRNSGNGGFGENPIGRKYSPSPATAPSNSKSSSMSQDEIEIEVAEALFDLMKQSQSQSPSSETEEKADRGSRDNNDEIENDAFQVENEQAIKEANKAAEDLVNTDGSVVRGKVGSAEERESPSFVKADACDIQYLTVTKADYEGSVVEDGTKKSSRIEIDLMALPSLPSSPERDTSVDINSETMAQDVQKKSETLSSNQSLNLNLEQQRHDTSNASKSTSQPQQSPKEPKIKCSWPGVLPHAGYVPSHRADLPRSSLIMQAPEFKFLQPRPKRCATHRYIAKNIHSHHQLVQKSLSSGLTGVGTTLYGIKSSNIQSNPLMGDFERGQTLTGGTGEDKSSGVAADFNVTTSGKSLLQQAPSQAQAQAQARNFLHNPGFTFSLGGHHQAAIMAPPNSLTNKPPATSSDVETLNAGTFNRSFFPSNEATSSYIAMLQNNGYQFPIPPNIALPPSFRSGSILNSSLYSLPASKTDANKTPQMERKNGASASNNSAAQIYSFSVQPMSYGQSSNKLPPVLQNSAIFQKLPEPSWNGGNKNFPSSDERSRNVGIPKASSFQTDYSPLIPKWDNFSRAAKVPEGSFQFFAQHIPQTKHLPVQGHVMYGNSLEGSQRLSPACRRNVPLVFGNAASQLPELKH</sequence>
<feature type="compositionally biased region" description="Basic and acidic residues" evidence="1">
    <location>
        <begin position="227"/>
        <end position="239"/>
    </location>
</feature>
<dbReference type="PANTHER" id="PTHR34798:SF1">
    <property type="entry name" value="TIC-LIKE PROTEIN"/>
    <property type="match status" value="1"/>
</dbReference>
<dbReference type="GO" id="GO:0042752">
    <property type="term" value="P:regulation of circadian rhythm"/>
    <property type="evidence" value="ECO:0007669"/>
    <property type="project" value="InterPro"/>
</dbReference>
<evidence type="ECO:0000256" key="1">
    <source>
        <dbReference type="SAM" id="MobiDB-lite"/>
    </source>
</evidence>
<feature type="compositionally biased region" description="Low complexity" evidence="1">
    <location>
        <begin position="380"/>
        <end position="390"/>
    </location>
</feature>
<organism evidence="2 3">
    <name type="scientific">Striga hermonthica</name>
    <name type="common">Purple witchweed</name>
    <name type="synonym">Buchnera hermonthica</name>
    <dbReference type="NCBI Taxonomy" id="68872"/>
    <lineage>
        <taxon>Eukaryota</taxon>
        <taxon>Viridiplantae</taxon>
        <taxon>Streptophyta</taxon>
        <taxon>Embryophyta</taxon>
        <taxon>Tracheophyta</taxon>
        <taxon>Spermatophyta</taxon>
        <taxon>Magnoliopsida</taxon>
        <taxon>eudicotyledons</taxon>
        <taxon>Gunneridae</taxon>
        <taxon>Pentapetalae</taxon>
        <taxon>asterids</taxon>
        <taxon>lamiids</taxon>
        <taxon>Lamiales</taxon>
        <taxon>Orobanchaceae</taxon>
        <taxon>Buchnereae</taxon>
        <taxon>Striga</taxon>
    </lineage>
</organism>
<feature type="region of interest" description="Disordered" evidence="1">
    <location>
        <begin position="690"/>
        <end position="715"/>
    </location>
</feature>
<proteinExistence type="predicted"/>
<dbReference type="PANTHER" id="PTHR34798">
    <property type="entry name" value="PROTEIN TIME FOR COFFEE"/>
    <property type="match status" value="1"/>
</dbReference>
<dbReference type="EMBL" id="CACSLK010027829">
    <property type="protein sequence ID" value="CAA0830456.1"/>
    <property type="molecule type" value="Genomic_DNA"/>
</dbReference>
<dbReference type="AlphaFoldDB" id="A0A9N7NGN2"/>
<feature type="compositionally biased region" description="Polar residues" evidence="1">
    <location>
        <begin position="185"/>
        <end position="200"/>
    </location>
</feature>
<dbReference type="InterPro" id="IPR039317">
    <property type="entry name" value="TIC"/>
</dbReference>
<feature type="region of interest" description="Disordered" evidence="1">
    <location>
        <begin position="632"/>
        <end position="651"/>
    </location>
</feature>
<feature type="region of interest" description="Disordered" evidence="1">
    <location>
        <begin position="372"/>
        <end position="397"/>
    </location>
</feature>
<protein>
    <submittedName>
        <fullName evidence="2">Protein TIME FOR COFFEE</fullName>
    </submittedName>
</protein>
<gene>
    <name evidence="2" type="ORF">SHERM_25877</name>
</gene>
<dbReference type="OrthoDB" id="784889at2759"/>
<dbReference type="Proteomes" id="UP001153555">
    <property type="component" value="Unassembled WGS sequence"/>
</dbReference>
<feature type="region of interest" description="Disordered" evidence="1">
    <location>
        <begin position="216"/>
        <end position="240"/>
    </location>
</feature>
<feature type="region of interest" description="Disordered" evidence="1">
    <location>
        <begin position="54"/>
        <end position="90"/>
    </location>
</feature>